<dbReference type="Proteomes" id="UP000654075">
    <property type="component" value="Unassembled WGS sequence"/>
</dbReference>
<keyword evidence="1" id="KW-1133">Transmembrane helix</keyword>
<feature type="transmembrane region" description="Helical" evidence="1">
    <location>
        <begin position="424"/>
        <end position="445"/>
    </location>
</feature>
<feature type="transmembrane region" description="Helical" evidence="1">
    <location>
        <begin position="508"/>
        <end position="525"/>
    </location>
</feature>
<organism evidence="2 3">
    <name type="scientific">Polarella glacialis</name>
    <name type="common">Dinoflagellate</name>
    <dbReference type="NCBI Taxonomy" id="89957"/>
    <lineage>
        <taxon>Eukaryota</taxon>
        <taxon>Sar</taxon>
        <taxon>Alveolata</taxon>
        <taxon>Dinophyceae</taxon>
        <taxon>Suessiales</taxon>
        <taxon>Suessiaceae</taxon>
        <taxon>Polarella</taxon>
    </lineage>
</organism>
<feature type="transmembrane region" description="Helical" evidence="1">
    <location>
        <begin position="383"/>
        <end position="404"/>
    </location>
</feature>
<gene>
    <name evidence="2" type="ORF">PGLA1383_LOCUS12735</name>
</gene>
<keyword evidence="1" id="KW-0472">Membrane</keyword>
<dbReference type="EMBL" id="CAJNNV010006843">
    <property type="protein sequence ID" value="CAE8594166.1"/>
    <property type="molecule type" value="Genomic_DNA"/>
</dbReference>
<evidence type="ECO:0000256" key="1">
    <source>
        <dbReference type="SAM" id="Phobius"/>
    </source>
</evidence>
<sequence>MEEPHDASFADLQKHVSKVVKKVLKEELDEVKDLLLCVLRQQSSLSDGIKKTRSTALKPERCKRLVPTTMPRIFTDESRSNDSPVTLDQLQEKHADWLRSVSISEDIGRMSPLADPSQLRSVIAQARLKPMKPKTSKEGSASSSLMVIPVLSNHSIRAPPVGINGDEESPAHSLDNAVSIIGASSLPAPAHPLGKAVRILGDAESVSDGNLKPPCSPFSAPCAPMACTAFMDHQLWSPSPGPSLRTKKGADNAASWDELLVFSYDDCVMAEAVDKKFKIDPRKAQVLFKLFGILTFQGRAGYLLPAIVNLILLWAATWTLVRDDDHTHRRLKLWSAFNGALMCLGMVMALCCLRRTQIQKLVAPECCPLRLYSQWISTIPSDLLAATVFLVMQFSLTSFATLTADLFSSAEMLGRGQACSGEESWLLQPLLMIISKGLLLTYVLLRAARISHKCDRTKHFINSLLPPPSEDSSYLDTGRSYLVRYIDDSAAGFCIQGGRITVFAVMKLFYGMCALTFAIITQAYSS</sequence>
<keyword evidence="1" id="KW-0812">Transmembrane</keyword>
<comment type="caution">
    <text evidence="2">The sequence shown here is derived from an EMBL/GenBank/DDBJ whole genome shotgun (WGS) entry which is preliminary data.</text>
</comment>
<keyword evidence="3" id="KW-1185">Reference proteome</keyword>
<evidence type="ECO:0000313" key="3">
    <source>
        <dbReference type="Proteomes" id="UP000654075"/>
    </source>
</evidence>
<feature type="transmembrane region" description="Helical" evidence="1">
    <location>
        <begin position="302"/>
        <end position="321"/>
    </location>
</feature>
<proteinExistence type="predicted"/>
<protein>
    <submittedName>
        <fullName evidence="2">Uncharacterized protein</fullName>
    </submittedName>
</protein>
<evidence type="ECO:0000313" key="2">
    <source>
        <dbReference type="EMBL" id="CAE8594166.1"/>
    </source>
</evidence>
<name>A0A813E679_POLGL</name>
<accession>A0A813E679</accession>
<feature type="transmembrane region" description="Helical" evidence="1">
    <location>
        <begin position="333"/>
        <end position="353"/>
    </location>
</feature>
<reference evidence="2" key="1">
    <citation type="submission" date="2021-02" db="EMBL/GenBank/DDBJ databases">
        <authorList>
            <person name="Dougan E. K."/>
            <person name="Rhodes N."/>
            <person name="Thang M."/>
            <person name="Chan C."/>
        </authorList>
    </citation>
    <scope>NUCLEOTIDE SEQUENCE</scope>
</reference>
<dbReference type="AlphaFoldDB" id="A0A813E679"/>